<keyword evidence="1" id="KW-0472">Membrane</keyword>
<dbReference type="VEuPathDB" id="FungiDB:CAWG_02410"/>
<evidence type="ECO:0000256" key="1">
    <source>
        <dbReference type="SAM" id="Phobius"/>
    </source>
</evidence>
<organism evidence="2 3">
    <name type="scientific">Candida albicans (strain WO-1)</name>
    <name type="common">Yeast</name>
    <dbReference type="NCBI Taxonomy" id="294748"/>
    <lineage>
        <taxon>Eukaryota</taxon>
        <taxon>Fungi</taxon>
        <taxon>Dikarya</taxon>
        <taxon>Ascomycota</taxon>
        <taxon>Saccharomycotina</taxon>
        <taxon>Pichiomycetes</taxon>
        <taxon>Debaryomycetaceae</taxon>
        <taxon>Candida/Lodderomyces clade</taxon>
        <taxon>Candida</taxon>
    </lineage>
</organism>
<name>C4YPK9_CANAW</name>
<dbReference type="AlphaFoldDB" id="C4YPK9"/>
<feature type="transmembrane region" description="Helical" evidence="1">
    <location>
        <begin position="37"/>
        <end position="59"/>
    </location>
</feature>
<dbReference type="HOGENOM" id="CLU_1713009_0_0_1"/>
<dbReference type="Proteomes" id="UP000001429">
    <property type="component" value="Chromosome 3"/>
</dbReference>
<dbReference type="EMBL" id="CM000310">
    <property type="protein sequence ID" value="EEQ44148.1"/>
    <property type="molecule type" value="Genomic_DNA"/>
</dbReference>
<proteinExistence type="predicted"/>
<accession>C4YPK9</accession>
<keyword evidence="3" id="KW-1185">Reference proteome</keyword>
<keyword evidence="1" id="KW-0812">Transmembrane</keyword>
<protein>
    <submittedName>
        <fullName evidence="2">Uncharacterized protein</fullName>
    </submittedName>
</protein>
<evidence type="ECO:0000313" key="2">
    <source>
        <dbReference type="EMBL" id="EEQ44148.1"/>
    </source>
</evidence>
<gene>
    <name evidence="2" type="ORF">CAWG_02410</name>
</gene>
<sequence length="153" mass="18851">MLSVMETHKYHHLSATFHHQCQICHHRYHLTQWVFPLLVPFHILLFTKGIFLLHQLILLHSVITNLLTRFHQCHPQHLQLSRNHKYQHQRQYQYQHYNLTNHNPRLCGIHYIHHLLDCHLVNNNCKQYTHQPNQRNCHYYHNRDHLNRNPHSQ</sequence>
<keyword evidence="1" id="KW-1133">Transmembrane helix</keyword>
<reference evidence="2 3" key="1">
    <citation type="journal article" date="2009" name="Nature">
        <title>Evolution of pathogenicity and sexual reproduction in eight Candida genomes.</title>
        <authorList>
            <person name="Butler G."/>
            <person name="Rasmussen M.D."/>
            <person name="Lin M.F."/>
            <person name="Santos M.A."/>
            <person name="Sakthikumar S."/>
            <person name="Munro C.A."/>
            <person name="Rheinbay E."/>
            <person name="Grabherr M."/>
            <person name="Forche A."/>
            <person name="Reedy J.L."/>
            <person name="Agrafioti I."/>
            <person name="Arnaud M.B."/>
            <person name="Bates S."/>
            <person name="Brown A.J."/>
            <person name="Brunke S."/>
            <person name="Costanzo M.C."/>
            <person name="Fitzpatrick D.A."/>
            <person name="de Groot P.W."/>
            <person name="Harris D."/>
            <person name="Hoyer L.L."/>
            <person name="Hube B."/>
            <person name="Klis F.M."/>
            <person name="Kodira C."/>
            <person name="Lennard N."/>
            <person name="Logue M.E."/>
            <person name="Martin R."/>
            <person name="Neiman A.M."/>
            <person name="Nikolaou E."/>
            <person name="Quail M.A."/>
            <person name="Quinn J."/>
            <person name="Santos M.C."/>
            <person name="Schmitzberger F.F."/>
            <person name="Sherlock G."/>
            <person name="Shah P."/>
            <person name="Silverstein K.A."/>
            <person name="Skrzypek M.S."/>
            <person name="Soll D."/>
            <person name="Staggs R."/>
            <person name="Stansfield I."/>
            <person name="Stumpf M.P."/>
            <person name="Sudbery P.E."/>
            <person name="Srikantha T."/>
            <person name="Zeng Q."/>
            <person name="Berman J."/>
            <person name="Berriman M."/>
            <person name="Heitman J."/>
            <person name="Gow N.A."/>
            <person name="Lorenz M.C."/>
            <person name="Birren B.W."/>
            <person name="Kellis M."/>
            <person name="Cuomo C.A."/>
        </authorList>
    </citation>
    <scope>NUCLEOTIDE SEQUENCE [LARGE SCALE GENOMIC DNA]</scope>
    <source>
        <strain evidence="2 3">WO-1</strain>
    </source>
</reference>
<evidence type="ECO:0000313" key="3">
    <source>
        <dbReference type="Proteomes" id="UP000001429"/>
    </source>
</evidence>
<dbReference type="PaxDb" id="5476-C4YPK9"/>